<organism evidence="2 3">
    <name type="scientific">Halonotius aquaticus</name>
    <dbReference type="NCBI Taxonomy" id="2216978"/>
    <lineage>
        <taxon>Archaea</taxon>
        <taxon>Methanobacteriati</taxon>
        <taxon>Methanobacteriota</taxon>
        <taxon>Stenosarchaea group</taxon>
        <taxon>Halobacteria</taxon>
        <taxon>Halobacteriales</taxon>
        <taxon>Haloferacaceae</taxon>
        <taxon>Halonotius</taxon>
    </lineage>
</organism>
<proteinExistence type="predicted"/>
<dbReference type="InterPro" id="IPR055983">
    <property type="entry name" value="DUF7561"/>
</dbReference>
<dbReference type="EMBL" id="QKNY01000003">
    <property type="protein sequence ID" value="RJX44848.1"/>
    <property type="molecule type" value="Genomic_DNA"/>
</dbReference>
<name>A0A3A6PWE4_9EURY</name>
<keyword evidence="3" id="KW-1185">Reference proteome</keyword>
<feature type="compositionally biased region" description="Acidic residues" evidence="1">
    <location>
        <begin position="71"/>
        <end position="81"/>
    </location>
</feature>
<dbReference type="Proteomes" id="UP000276588">
    <property type="component" value="Unassembled WGS sequence"/>
</dbReference>
<dbReference type="RefSeq" id="WP_120100707.1">
    <property type="nucleotide sequence ID" value="NZ_QKNY01000003.1"/>
</dbReference>
<accession>A0A3A6PWE4</accession>
<evidence type="ECO:0000313" key="3">
    <source>
        <dbReference type="Proteomes" id="UP000276588"/>
    </source>
</evidence>
<dbReference type="Pfam" id="PF24442">
    <property type="entry name" value="DUF7561"/>
    <property type="match status" value="1"/>
</dbReference>
<comment type="caution">
    <text evidence="2">The sequence shown here is derived from an EMBL/GenBank/DDBJ whole genome shotgun (WGS) entry which is preliminary data.</text>
</comment>
<dbReference type="OrthoDB" id="190410at2157"/>
<evidence type="ECO:0000313" key="2">
    <source>
        <dbReference type="EMBL" id="RJX44848.1"/>
    </source>
</evidence>
<feature type="region of interest" description="Disordered" evidence="1">
    <location>
        <begin position="57"/>
        <end position="81"/>
    </location>
</feature>
<evidence type="ECO:0000256" key="1">
    <source>
        <dbReference type="SAM" id="MobiDB-lite"/>
    </source>
</evidence>
<protein>
    <recommendedName>
        <fullName evidence="4">Small CPxCG-related zinc finger protein</fullName>
    </recommendedName>
</protein>
<evidence type="ECO:0008006" key="4">
    <source>
        <dbReference type="Google" id="ProtNLM"/>
    </source>
</evidence>
<dbReference type="AlphaFoldDB" id="A0A3A6PWE4"/>
<sequence length="81" mass="8542">MTTRRCDGCGTKVKIAGGIGDIWSFDFGPTDGMILELADGSEHFLCLDCVDRLPDDHDPTAEDVAALPTADDADGSPADDE</sequence>
<reference evidence="2 3" key="1">
    <citation type="submission" date="2018-06" db="EMBL/GenBank/DDBJ databases">
        <title>Halonotius sp. F13-13 a new haloarchaeeon isolated from a solar saltern from Isla Cristina, Huelva, Spain.</title>
        <authorList>
            <person name="Duran-Viseras A."/>
            <person name="Sanchez-Porro C."/>
            <person name="Ventosa A."/>
        </authorList>
    </citation>
    <scope>NUCLEOTIDE SEQUENCE [LARGE SCALE GENOMIC DNA]</scope>
    <source>
        <strain evidence="2 3">F13-13</strain>
    </source>
</reference>
<gene>
    <name evidence="2" type="ORF">DM826_01720</name>
</gene>